<dbReference type="Proteomes" id="UP000184203">
    <property type="component" value="Unassembled WGS sequence"/>
</dbReference>
<gene>
    <name evidence="2" type="ORF">SAMN05444342_1880</name>
</gene>
<feature type="transmembrane region" description="Helical" evidence="1">
    <location>
        <begin position="12"/>
        <end position="30"/>
    </location>
</feature>
<name>A0A1M6TZA4_HALPU</name>
<dbReference type="InterPro" id="IPR058309">
    <property type="entry name" value="DUF7996"/>
</dbReference>
<dbReference type="AlphaFoldDB" id="A0A1M6TZA4"/>
<dbReference type="EMBL" id="FRAN01000002">
    <property type="protein sequence ID" value="SHK62158.1"/>
    <property type="molecule type" value="Genomic_DNA"/>
</dbReference>
<keyword evidence="1" id="KW-1133">Transmembrane helix</keyword>
<accession>A0A1M6TZA4</accession>
<keyword evidence="1" id="KW-0812">Transmembrane</keyword>
<reference evidence="3" key="1">
    <citation type="submission" date="2016-11" db="EMBL/GenBank/DDBJ databases">
        <authorList>
            <person name="Varghese N."/>
            <person name="Submissions S."/>
        </authorList>
    </citation>
    <scope>NUCLEOTIDE SEQUENCE [LARGE SCALE GENOMIC DNA]</scope>
    <source>
        <strain evidence="3">DX253</strain>
    </source>
</reference>
<evidence type="ECO:0000256" key="1">
    <source>
        <dbReference type="SAM" id="Phobius"/>
    </source>
</evidence>
<keyword evidence="1" id="KW-0472">Membrane</keyword>
<evidence type="ECO:0000313" key="3">
    <source>
        <dbReference type="Proteomes" id="UP000184203"/>
    </source>
</evidence>
<sequence>MSTGNAAKKVRFGLAMALGVIVPGMLKYVLTQSGYGLLGSVIFYTGYLSAAVVIWYVWIRPLELTGSSGA</sequence>
<organism evidence="2 3">
    <name type="scientific">Haladaptatus paucihalophilus DX253</name>
    <dbReference type="NCBI Taxonomy" id="797209"/>
    <lineage>
        <taxon>Archaea</taxon>
        <taxon>Methanobacteriati</taxon>
        <taxon>Methanobacteriota</taxon>
        <taxon>Stenosarchaea group</taxon>
        <taxon>Halobacteria</taxon>
        <taxon>Halobacteriales</taxon>
        <taxon>Haladaptataceae</taxon>
        <taxon>Haladaptatus</taxon>
    </lineage>
</organism>
<dbReference type="RefSeq" id="WP_018128813.1">
    <property type="nucleotide sequence ID" value="NZ_AEMG01000002.1"/>
</dbReference>
<proteinExistence type="predicted"/>
<dbReference type="OrthoDB" id="304630at2157"/>
<dbReference type="Pfam" id="PF25959">
    <property type="entry name" value="DUF7996"/>
    <property type="match status" value="1"/>
</dbReference>
<feature type="transmembrane region" description="Helical" evidence="1">
    <location>
        <begin position="36"/>
        <end position="58"/>
    </location>
</feature>
<protein>
    <submittedName>
        <fullName evidence="2">Uncharacterized protein</fullName>
    </submittedName>
</protein>
<evidence type="ECO:0000313" key="2">
    <source>
        <dbReference type="EMBL" id="SHK62158.1"/>
    </source>
</evidence>
<keyword evidence="3" id="KW-1185">Reference proteome</keyword>